<dbReference type="InterPro" id="IPR038606">
    <property type="entry name" value="To_sf"/>
</dbReference>
<keyword evidence="3" id="KW-1185">Reference proteome</keyword>
<gene>
    <name evidence="2" type="ORF">BDFB_010032</name>
</gene>
<dbReference type="OrthoDB" id="6747947at2759"/>
<dbReference type="Pfam" id="PF06585">
    <property type="entry name" value="JHBP"/>
    <property type="match status" value="1"/>
</dbReference>
<reference evidence="2 3" key="1">
    <citation type="submission" date="2017-03" db="EMBL/GenBank/DDBJ databases">
        <title>Genome of the blue death feigning beetle - Asbolus verrucosus.</title>
        <authorList>
            <person name="Rider S.D."/>
        </authorList>
    </citation>
    <scope>NUCLEOTIDE SEQUENCE [LARGE SCALE GENOMIC DNA]</scope>
    <source>
        <strain evidence="2">Butters</strain>
        <tissue evidence="2">Head and leg muscle</tissue>
    </source>
</reference>
<comment type="caution">
    <text evidence="2">The sequence shown here is derived from an EMBL/GenBank/DDBJ whole genome shotgun (WGS) entry which is preliminary data.</text>
</comment>
<evidence type="ECO:0000256" key="1">
    <source>
        <dbReference type="SAM" id="SignalP"/>
    </source>
</evidence>
<dbReference type="Gene3D" id="3.15.10.30">
    <property type="entry name" value="Haemolymph juvenile hormone binding protein"/>
    <property type="match status" value="1"/>
</dbReference>
<feature type="chain" id="PRO_5019760566" description="JHBP domain containing protein" evidence="1">
    <location>
        <begin position="17"/>
        <end position="238"/>
    </location>
</feature>
<feature type="signal peptide" evidence="1">
    <location>
        <begin position="1"/>
        <end position="16"/>
    </location>
</feature>
<evidence type="ECO:0000313" key="2">
    <source>
        <dbReference type="EMBL" id="RZC38239.1"/>
    </source>
</evidence>
<dbReference type="SMART" id="SM00700">
    <property type="entry name" value="JHBP"/>
    <property type="match status" value="1"/>
</dbReference>
<organism evidence="2 3">
    <name type="scientific">Asbolus verrucosus</name>
    <name type="common">Desert ironclad beetle</name>
    <dbReference type="NCBI Taxonomy" id="1661398"/>
    <lineage>
        <taxon>Eukaryota</taxon>
        <taxon>Metazoa</taxon>
        <taxon>Ecdysozoa</taxon>
        <taxon>Arthropoda</taxon>
        <taxon>Hexapoda</taxon>
        <taxon>Insecta</taxon>
        <taxon>Pterygota</taxon>
        <taxon>Neoptera</taxon>
        <taxon>Endopterygota</taxon>
        <taxon>Coleoptera</taxon>
        <taxon>Polyphaga</taxon>
        <taxon>Cucujiformia</taxon>
        <taxon>Tenebrionidae</taxon>
        <taxon>Pimeliinae</taxon>
        <taxon>Asbolus</taxon>
    </lineage>
</organism>
<dbReference type="Proteomes" id="UP000292052">
    <property type="component" value="Unassembled WGS sequence"/>
</dbReference>
<protein>
    <recommendedName>
        <fullName evidence="4">JHBP domain containing protein</fullName>
    </recommendedName>
</protein>
<evidence type="ECO:0000313" key="3">
    <source>
        <dbReference type="Proteomes" id="UP000292052"/>
    </source>
</evidence>
<dbReference type="AlphaFoldDB" id="A0A482W0K1"/>
<dbReference type="GO" id="GO:0005615">
    <property type="term" value="C:extracellular space"/>
    <property type="evidence" value="ECO:0007669"/>
    <property type="project" value="TreeGrafter"/>
</dbReference>
<sequence>MRQFIALFVSLVGAFAYSGNLQPEAEVTIEPYIFEDLINSTIESFRANLSDPLLLDAYEIDLPDNGTILGNASIANLELKGLKGFQVPYLNFALIGFRLNFTIDLPVLDLYTDFNLNLLIADTLAIWGNGNVTVHLDNIDIQGSAQANLTDGLSVDNVRIQLQLGNGTFEIHGLLDDEDLSSLLSSILNDLAVKLIDENQELITEIISPIIQDLINSILASADQTTTAPPADVTAALN</sequence>
<name>A0A482W0K1_ASBVE</name>
<keyword evidence="1" id="KW-0732">Signal</keyword>
<evidence type="ECO:0008006" key="4">
    <source>
        <dbReference type="Google" id="ProtNLM"/>
    </source>
</evidence>
<dbReference type="PANTHER" id="PTHR11008">
    <property type="entry name" value="PROTEIN TAKEOUT-LIKE PROTEIN"/>
    <property type="match status" value="1"/>
</dbReference>
<dbReference type="PANTHER" id="PTHR11008:SF29">
    <property type="entry name" value="IP17226P"/>
    <property type="match status" value="1"/>
</dbReference>
<dbReference type="InterPro" id="IPR010562">
    <property type="entry name" value="Haemolymph_juvenile_hormone-bd"/>
</dbReference>
<accession>A0A482W0K1</accession>
<proteinExistence type="predicted"/>
<dbReference type="EMBL" id="QDEB01045154">
    <property type="protein sequence ID" value="RZC38239.1"/>
    <property type="molecule type" value="Genomic_DNA"/>
</dbReference>